<keyword evidence="6" id="KW-0067">ATP-binding</keyword>
<dbReference type="Gene3D" id="3.40.50.10810">
    <property type="entry name" value="Tandem AAA-ATPase domain"/>
    <property type="match status" value="1"/>
</dbReference>
<dbReference type="OMA" id="NRIANDQ"/>
<comment type="caution">
    <text evidence="12">The sequence shown here is derived from an EMBL/GenBank/DDBJ whole genome shotgun (WGS) entry which is preliminary data.</text>
</comment>
<evidence type="ECO:0000256" key="4">
    <source>
        <dbReference type="ARBA" id="ARBA00022801"/>
    </source>
</evidence>
<dbReference type="GO" id="GO:0004386">
    <property type="term" value="F:helicase activity"/>
    <property type="evidence" value="ECO:0007669"/>
    <property type="project" value="UniProtKB-KW"/>
</dbReference>
<dbReference type="InterPro" id="IPR027417">
    <property type="entry name" value="P-loop_NTPase"/>
</dbReference>
<dbReference type="InterPro" id="IPR014001">
    <property type="entry name" value="Helicase_ATP-bd"/>
</dbReference>
<evidence type="ECO:0000256" key="6">
    <source>
        <dbReference type="ARBA" id="ARBA00022840"/>
    </source>
</evidence>
<evidence type="ECO:0000256" key="2">
    <source>
        <dbReference type="ARBA" id="ARBA00022737"/>
    </source>
</evidence>
<keyword evidence="8" id="KW-0539">Nucleus</keyword>
<keyword evidence="3" id="KW-0547">Nucleotide-binding</keyword>
<dbReference type="FunFam" id="3.40.50.300:FF:000428">
    <property type="entry name" value="TATA-binding protein-associated factor 172"/>
    <property type="match status" value="1"/>
</dbReference>
<reference evidence="12 13" key="1">
    <citation type="journal article" date="2018" name="Nat. Ecol. Evol.">
        <title>Genomic signatures of mitonuclear coevolution across populations of Tigriopus californicus.</title>
        <authorList>
            <person name="Barreto F.S."/>
            <person name="Watson E.T."/>
            <person name="Lima T.G."/>
            <person name="Willett C.S."/>
            <person name="Edmands S."/>
            <person name="Li W."/>
            <person name="Burton R.S."/>
        </authorList>
    </citation>
    <scope>NUCLEOTIDE SEQUENCE [LARGE SCALE GENOMIC DNA]</scope>
    <source>
        <strain evidence="12 13">San Diego</strain>
    </source>
</reference>
<dbReference type="InterPro" id="IPR044078">
    <property type="entry name" value="Mot1_ATP-bd"/>
</dbReference>
<dbReference type="InterPro" id="IPR038718">
    <property type="entry name" value="SNF2-like_sf"/>
</dbReference>
<dbReference type="GO" id="GO:0005524">
    <property type="term" value="F:ATP binding"/>
    <property type="evidence" value="ECO:0007669"/>
    <property type="project" value="UniProtKB-KW"/>
</dbReference>
<dbReference type="CDD" id="cd18793">
    <property type="entry name" value="SF2_C_SNF"/>
    <property type="match status" value="1"/>
</dbReference>
<feature type="region of interest" description="Disordered" evidence="9">
    <location>
        <begin position="1472"/>
        <end position="1501"/>
    </location>
</feature>
<dbReference type="InterPro" id="IPR001650">
    <property type="entry name" value="Helicase_C-like"/>
</dbReference>
<feature type="region of interest" description="Disordered" evidence="9">
    <location>
        <begin position="188"/>
        <end position="238"/>
    </location>
</feature>
<dbReference type="PROSITE" id="PS51194">
    <property type="entry name" value="HELICASE_CTER"/>
    <property type="match status" value="1"/>
</dbReference>
<dbReference type="Proteomes" id="UP000318571">
    <property type="component" value="Chromosome 3"/>
</dbReference>
<dbReference type="GO" id="GO:0017025">
    <property type="term" value="F:TBP-class protein binding"/>
    <property type="evidence" value="ECO:0007669"/>
    <property type="project" value="InterPro"/>
</dbReference>
<dbReference type="SUPFAM" id="SSF52540">
    <property type="entry name" value="P-loop containing nucleoside triphosphate hydrolases"/>
    <property type="match status" value="2"/>
</dbReference>
<protein>
    <recommendedName>
        <fullName evidence="14">TATA-binding protein-associated factor 172</fullName>
    </recommendedName>
</protein>
<dbReference type="PANTHER" id="PTHR36498:SF1">
    <property type="entry name" value="TATA-BINDING PROTEIN-ASSOCIATED FACTOR 172"/>
    <property type="match status" value="1"/>
</dbReference>
<accession>A0A553P7M6</accession>
<dbReference type="InterPro" id="IPR022707">
    <property type="entry name" value="Mot1_central_dom"/>
</dbReference>
<dbReference type="SMART" id="SM00487">
    <property type="entry name" value="DEXDc"/>
    <property type="match status" value="1"/>
</dbReference>
<proteinExistence type="predicted"/>
<evidence type="ECO:0000256" key="9">
    <source>
        <dbReference type="SAM" id="MobiDB-lite"/>
    </source>
</evidence>
<evidence type="ECO:0000313" key="12">
    <source>
        <dbReference type="EMBL" id="TRY73683.1"/>
    </source>
</evidence>
<dbReference type="GO" id="GO:0005634">
    <property type="term" value="C:nucleus"/>
    <property type="evidence" value="ECO:0007669"/>
    <property type="project" value="UniProtKB-SubCell"/>
</dbReference>
<feature type="region of interest" description="Disordered" evidence="9">
    <location>
        <begin position="629"/>
        <end position="656"/>
    </location>
</feature>
<keyword evidence="2" id="KW-0677">Repeat</keyword>
<evidence type="ECO:0000259" key="10">
    <source>
        <dbReference type="PROSITE" id="PS51192"/>
    </source>
</evidence>
<dbReference type="Pfam" id="PF12054">
    <property type="entry name" value="DUF3535"/>
    <property type="match status" value="2"/>
</dbReference>
<comment type="subcellular location">
    <subcellularLocation>
        <location evidence="1">Nucleus</location>
    </subcellularLocation>
</comment>
<evidence type="ECO:0000256" key="7">
    <source>
        <dbReference type="ARBA" id="ARBA00023125"/>
    </source>
</evidence>
<evidence type="ECO:0000256" key="5">
    <source>
        <dbReference type="ARBA" id="ARBA00022806"/>
    </source>
</evidence>
<dbReference type="Gene3D" id="1.25.10.10">
    <property type="entry name" value="Leucine-rich Repeat Variant"/>
    <property type="match status" value="2"/>
</dbReference>
<dbReference type="InterPro" id="IPR011989">
    <property type="entry name" value="ARM-like"/>
</dbReference>
<name>A0A553P7M6_TIGCA</name>
<dbReference type="GO" id="GO:0016887">
    <property type="term" value="F:ATP hydrolysis activity"/>
    <property type="evidence" value="ECO:0007669"/>
    <property type="project" value="InterPro"/>
</dbReference>
<dbReference type="InterPro" id="IPR044972">
    <property type="entry name" value="Mot1"/>
</dbReference>
<dbReference type="PROSITE" id="PS51192">
    <property type="entry name" value="HELICASE_ATP_BIND_1"/>
    <property type="match status" value="1"/>
</dbReference>
<dbReference type="STRING" id="6832.A0A553P7M6"/>
<feature type="domain" description="Helicase C-terminal" evidence="11">
    <location>
        <begin position="1252"/>
        <end position="1410"/>
    </location>
</feature>
<evidence type="ECO:0000256" key="1">
    <source>
        <dbReference type="ARBA" id="ARBA00004123"/>
    </source>
</evidence>
<keyword evidence="7" id="KW-0238">DNA-binding</keyword>
<sequence length="1501" mass="167731">MASSRLERLFTLLATSTSGPTLSLASQQLAQVVRTHPEELCGLLAHLHPLLHSSTWETRLAAVQALTAILKAYPAEPRPVQAAGKEDARVKLEAPVDLSYGRESRQTPVIVSAAQVDQFNFETFDLARMIAETESLLSSRGREFNSPAQCDLGQQKKEINRKFGFTMAQNLAGDTAPDDLITEEDLKVENGSAGAGPTLSSALSARERNRLKRAASRQKTQVQTSQKKAKKEAKLYKAPRAPTDPDEWVFQPFCQYLCRDLFDEAWEVRHGAATALREIIAHQGQRAGCHGQHSAVENANAHRAWLAQISLRLITVMAKDRFGDFVSDQVVAPVRESSAQALAEAVTLMTPSDVSQVVRVILQLLANPDWQCRHGGLLGVSYDVVGVAAASLIPVVRELILKYQNQLEKLTDRLWDALKIIDDLTSSTHSIMHLLSEILKTQVEYGQIERLNLFQSNGGLDHQSMFALKVVRLFPFMSHSSSLVRKATLTTLNTLTEHQDLAKIVLPTVVKELSLNLFQRAIPSYDETRQAASQLQNETVDYIALLKHYKLQLAPDLISLQPKTFSIDQVQMFLTRTDFGSLFGSNPKLKTKLLDSLLDRKNALVGSLNRIANDQATLTVMTQAANAGAIGSKRTKKTAPNATNGKSQPSPAEIEESKRLQVQSRGAQMALEKIIRHFHAQVFIKLPKLHELTLKGVLSVMSEYQNQSPELVTCLRALEVSMPVLALDLQDALLLSVPNLVTLLKSPLASIRHMSARCLAILAKIRPMAVMVCVIEQILPLFNSDVVAHRQGAIECLACIVEKLDVQVLPYIALLVVPCMGRMSDFDQDIRLLASNTFAVLIRLIPLDGAVPEPLDLPKAIVQRKAQDQRFLDQLMNIGQLEDYQLAFPIEATLRSYQKNGLNWLAFLNRYRLHGILCDDMGLGKTLQTICMLASSHFHLQPRGFHDQSVDCLSLVICPPTLCSHWVAEIHRFVGKSILQPLIYSGPLATRAELRPLFSEFNVIITSYDVVRNDVDYFGRIAWNYVILDEGHVIKNGRTKTTLAIKSLQAQHRLILSGTPIQNSVLELWSLFDFLMNYAKYSRPIVASRDPKCSPKDQEAGALAMEALHRQVLPFILRRMKEDVLSDLPPKITQDYYCELSQIQIKLYEDFARTQSNKHRQQGDEALNLSKKDPQPTPANKPHIFQALQYLRKVCNHPKLVLNEQHPEFDAVMGMLQVSNSNLNDINHSGKLPALHDLLLQCGIGAQSSSNSLDDSVVVQHRALVFFQLKSMMDIVENDLLKRLMPSVTYLRLDGSVPAHARQGIVDRFNNDISYDLLLLSTSVGGLGLNLTGADTVIFVEHDWNPMKDLQAMDRAHRIGQKKVVNVYRLITRNTIEEKILGLQKFKMITANTVISSDNASLHSMATDQIFDLFSLEDNLTAGDNRNGAMDQQRQQQQQGIKALLDNMPELWDERQYEDEYDLNAYISKKHASNGKEHASHPLESPSTSKEVHHSNNQTLN</sequence>
<gene>
    <name evidence="12" type="ORF">TCAL_11089</name>
</gene>
<dbReference type="InterPro" id="IPR000330">
    <property type="entry name" value="SNF2_N"/>
</dbReference>
<dbReference type="SUPFAM" id="SSF48371">
    <property type="entry name" value="ARM repeat"/>
    <property type="match status" value="1"/>
</dbReference>
<evidence type="ECO:0000313" key="13">
    <source>
        <dbReference type="Proteomes" id="UP000318571"/>
    </source>
</evidence>
<dbReference type="InterPro" id="IPR016024">
    <property type="entry name" value="ARM-type_fold"/>
</dbReference>
<keyword evidence="5" id="KW-0347">Helicase</keyword>
<feature type="region of interest" description="Disordered" evidence="9">
    <location>
        <begin position="1156"/>
        <end position="1180"/>
    </location>
</feature>
<dbReference type="Gene3D" id="3.40.50.300">
    <property type="entry name" value="P-loop containing nucleotide triphosphate hydrolases"/>
    <property type="match status" value="1"/>
</dbReference>
<dbReference type="InterPro" id="IPR049730">
    <property type="entry name" value="SNF2/RAD54-like_C"/>
</dbReference>
<dbReference type="EMBL" id="VCGU01000007">
    <property type="protein sequence ID" value="TRY73683.1"/>
    <property type="molecule type" value="Genomic_DNA"/>
</dbReference>
<evidence type="ECO:0008006" key="14">
    <source>
        <dbReference type="Google" id="ProtNLM"/>
    </source>
</evidence>
<keyword evidence="4" id="KW-0378">Hydrolase</keyword>
<dbReference type="CDD" id="cd17999">
    <property type="entry name" value="DEXHc_Mot1"/>
    <property type="match status" value="1"/>
</dbReference>
<feature type="domain" description="Helicase ATP-binding" evidence="10">
    <location>
        <begin position="906"/>
        <end position="1078"/>
    </location>
</feature>
<evidence type="ECO:0000256" key="3">
    <source>
        <dbReference type="ARBA" id="ARBA00022741"/>
    </source>
</evidence>
<keyword evidence="13" id="KW-1185">Reference proteome</keyword>
<dbReference type="PANTHER" id="PTHR36498">
    <property type="entry name" value="TATA-BINDING PROTEIN-ASSOCIATED FACTOR 172"/>
    <property type="match status" value="1"/>
</dbReference>
<feature type="compositionally biased region" description="Polar residues" evidence="9">
    <location>
        <begin position="1485"/>
        <end position="1501"/>
    </location>
</feature>
<dbReference type="SMART" id="SM00490">
    <property type="entry name" value="HELICc"/>
    <property type="match status" value="1"/>
</dbReference>
<dbReference type="Pfam" id="PF00271">
    <property type="entry name" value="Helicase_C"/>
    <property type="match status" value="1"/>
</dbReference>
<organism evidence="12 13">
    <name type="scientific">Tigriopus californicus</name>
    <name type="common">Marine copepod</name>
    <dbReference type="NCBI Taxonomy" id="6832"/>
    <lineage>
        <taxon>Eukaryota</taxon>
        <taxon>Metazoa</taxon>
        <taxon>Ecdysozoa</taxon>
        <taxon>Arthropoda</taxon>
        <taxon>Crustacea</taxon>
        <taxon>Multicrustacea</taxon>
        <taxon>Hexanauplia</taxon>
        <taxon>Copepoda</taxon>
        <taxon>Harpacticoida</taxon>
        <taxon>Harpacticidae</taxon>
        <taxon>Tigriopus</taxon>
    </lineage>
</organism>
<feature type="compositionally biased region" description="Polar residues" evidence="9">
    <location>
        <begin position="217"/>
        <end position="226"/>
    </location>
</feature>
<evidence type="ECO:0000259" key="11">
    <source>
        <dbReference type="PROSITE" id="PS51194"/>
    </source>
</evidence>
<dbReference type="Pfam" id="PF00176">
    <property type="entry name" value="SNF2-rel_dom"/>
    <property type="match status" value="1"/>
</dbReference>
<evidence type="ECO:0000256" key="8">
    <source>
        <dbReference type="ARBA" id="ARBA00023242"/>
    </source>
</evidence>
<dbReference type="GO" id="GO:0003677">
    <property type="term" value="F:DNA binding"/>
    <property type="evidence" value="ECO:0007669"/>
    <property type="project" value="UniProtKB-KW"/>
</dbReference>
<feature type="compositionally biased region" description="Polar residues" evidence="9">
    <location>
        <begin position="638"/>
        <end position="650"/>
    </location>
</feature>